<dbReference type="EMBL" id="FOKG01000001">
    <property type="protein sequence ID" value="SFA81565.1"/>
    <property type="molecule type" value="Genomic_DNA"/>
</dbReference>
<gene>
    <name evidence="2" type="ORF">SAMN05216266_101607</name>
</gene>
<dbReference type="InterPro" id="IPR035901">
    <property type="entry name" value="GIY-YIG_endonuc_sf"/>
</dbReference>
<keyword evidence="2" id="KW-0540">Nuclease</keyword>
<evidence type="ECO:0000313" key="2">
    <source>
        <dbReference type="EMBL" id="SFA81565.1"/>
    </source>
</evidence>
<organism evidence="2 3">
    <name type="scientific">Amycolatopsis marina</name>
    <dbReference type="NCBI Taxonomy" id="490629"/>
    <lineage>
        <taxon>Bacteria</taxon>
        <taxon>Bacillati</taxon>
        <taxon>Actinomycetota</taxon>
        <taxon>Actinomycetes</taxon>
        <taxon>Pseudonocardiales</taxon>
        <taxon>Pseudonocardiaceae</taxon>
        <taxon>Amycolatopsis</taxon>
    </lineage>
</organism>
<evidence type="ECO:0000259" key="1">
    <source>
        <dbReference type="PROSITE" id="PS50164"/>
    </source>
</evidence>
<proteinExistence type="predicted"/>
<dbReference type="PROSITE" id="PS50164">
    <property type="entry name" value="GIY_YIG"/>
    <property type="match status" value="1"/>
</dbReference>
<dbReference type="GO" id="GO:0004519">
    <property type="term" value="F:endonuclease activity"/>
    <property type="evidence" value="ECO:0007669"/>
    <property type="project" value="UniProtKB-KW"/>
</dbReference>
<dbReference type="Proteomes" id="UP000243799">
    <property type="component" value="Unassembled WGS sequence"/>
</dbReference>
<sequence length="246" mass="27741">MPSSGQFRLSITRALGDQLADGLANLEPDPLHLGYVTALEKRPGVYQLYEDDVLVYIGKAEKSLQDRLRKHHDKIAGRLNIGIITFTCLYVDEDLHAVAPETLLIKRYKKEGLASWNFNGFGSNDPGKARDETVFEDKHFDTQHPANLNLHCEGISAGTYKADRLLKELKASLPYVFRYEASPLHHELEIDVAEDDPIADHLFEDIARAIASADPSWQITALPGYVTMYRKQGRYPSARKTYPSTR</sequence>
<accession>A0A1I0VYN2</accession>
<evidence type="ECO:0000313" key="3">
    <source>
        <dbReference type="Proteomes" id="UP000243799"/>
    </source>
</evidence>
<reference evidence="3" key="1">
    <citation type="submission" date="2016-10" db="EMBL/GenBank/DDBJ databases">
        <authorList>
            <person name="Varghese N."/>
            <person name="Submissions S."/>
        </authorList>
    </citation>
    <scope>NUCLEOTIDE SEQUENCE [LARGE SCALE GENOMIC DNA]</scope>
    <source>
        <strain evidence="3">CGMCC 4.3568</strain>
    </source>
</reference>
<protein>
    <submittedName>
        <fullName evidence="2">Eco29kI restriction endonuclease</fullName>
    </submittedName>
</protein>
<keyword evidence="3" id="KW-1185">Reference proteome</keyword>
<dbReference type="Gene3D" id="3.40.1440.10">
    <property type="entry name" value="GIY-YIG endonuclease"/>
    <property type="match status" value="1"/>
</dbReference>
<name>A0A1I0VYN2_9PSEU</name>
<dbReference type="AlphaFoldDB" id="A0A1I0VYN2"/>
<dbReference type="InterPro" id="IPR000305">
    <property type="entry name" value="GIY-YIG_endonuc"/>
</dbReference>
<dbReference type="InterPro" id="IPR018575">
    <property type="entry name" value="Restrct_endonuc_II_Eco29kI"/>
</dbReference>
<dbReference type="RefSeq" id="WP_091668952.1">
    <property type="nucleotide sequence ID" value="NZ_FOKG01000001.1"/>
</dbReference>
<dbReference type="Pfam" id="PF09517">
    <property type="entry name" value="RE_Eco29kI"/>
    <property type="match status" value="1"/>
</dbReference>
<dbReference type="OrthoDB" id="3352419at2"/>
<keyword evidence="2" id="KW-0255">Endonuclease</keyword>
<keyword evidence="2" id="KW-0378">Hydrolase</keyword>
<dbReference type="STRING" id="490629.SAMN05216266_101607"/>
<feature type="domain" description="GIY-YIG" evidence="1">
    <location>
        <begin position="41"/>
        <end position="114"/>
    </location>
</feature>